<dbReference type="AlphaFoldDB" id="D8T541"/>
<dbReference type="InterPro" id="IPR003819">
    <property type="entry name" value="TauD/TfdA-like"/>
</dbReference>
<proteinExistence type="predicted"/>
<keyword evidence="1" id="KW-0560">Oxidoreductase</keyword>
<dbReference type="InterPro" id="IPR050411">
    <property type="entry name" value="AlphaKG_dependent_hydroxylases"/>
</dbReference>
<accession>D8T541</accession>
<dbReference type="PANTHER" id="PTHR10696">
    <property type="entry name" value="GAMMA-BUTYROBETAINE HYDROXYLASE-RELATED"/>
    <property type="match status" value="1"/>
</dbReference>
<dbReference type="KEGG" id="smo:SELMODRAFT_185510"/>
<dbReference type="PANTHER" id="PTHR10696:SF21">
    <property type="entry name" value="TAUD_TFDA-LIKE DOMAIN-CONTAINING PROTEIN"/>
    <property type="match status" value="1"/>
</dbReference>
<dbReference type="Gene3D" id="3.60.130.10">
    <property type="entry name" value="Clavaminate synthase-like"/>
    <property type="match status" value="1"/>
</dbReference>
<evidence type="ECO:0000313" key="4">
    <source>
        <dbReference type="Proteomes" id="UP000001514"/>
    </source>
</evidence>
<dbReference type="eggNOG" id="ENOG502QRUR">
    <property type="taxonomic scope" value="Eukaryota"/>
</dbReference>
<organism evidence="4">
    <name type="scientific">Selaginella moellendorffii</name>
    <name type="common">Spikemoss</name>
    <dbReference type="NCBI Taxonomy" id="88036"/>
    <lineage>
        <taxon>Eukaryota</taxon>
        <taxon>Viridiplantae</taxon>
        <taxon>Streptophyta</taxon>
        <taxon>Embryophyta</taxon>
        <taxon>Tracheophyta</taxon>
        <taxon>Lycopodiopsida</taxon>
        <taxon>Selaginellales</taxon>
        <taxon>Selaginellaceae</taxon>
        <taxon>Selaginella</taxon>
    </lineage>
</organism>
<name>D8T541_SELML</name>
<dbReference type="Pfam" id="PF02668">
    <property type="entry name" value="TauD"/>
    <property type="match status" value="1"/>
</dbReference>
<dbReference type="InterPro" id="IPR042098">
    <property type="entry name" value="TauD-like_sf"/>
</dbReference>
<evidence type="ECO:0000313" key="3">
    <source>
        <dbReference type="EMBL" id="EFJ08192.1"/>
    </source>
</evidence>
<dbReference type="EMBL" id="GL377676">
    <property type="protein sequence ID" value="EFJ08192.1"/>
    <property type="molecule type" value="Genomic_DNA"/>
</dbReference>
<protein>
    <recommendedName>
        <fullName evidence="2">TauD/TfdA-like domain-containing protein</fullName>
    </recommendedName>
</protein>
<gene>
    <name evidence="3" type="ORF">SELMODRAFT_185510</name>
</gene>
<dbReference type="HOGENOM" id="CLU_044153_3_0_1"/>
<sequence length="294" mass="33040">MEDQFGKFPAVVVPNPDERELPLDDFISKVQEHKAWIHDKLARNGALLLRGFPVKDAADFDQVIKALDYKILHDHFGSQDRKHVKGSVYTANDDLPLEIPIGFHNEITYMPVIPDVLVFYCEVAPPQGCGGATGIVRGDDVYEDLSKKFPSFLQDLEDKGAIYCFTVPASEQPKYGSNMNGYKRKQLENGLVKLYLGPCPAIKQLPSGKKAWFNAIGSSYVRDSSEPYVEFGDETAMPTDAIKAACEIMQEKQFAVQWEQGDVLMLENSHVLHSRHSTSKLEPTRKILVSMLKY</sequence>
<dbReference type="SUPFAM" id="SSF51197">
    <property type="entry name" value="Clavaminate synthase-like"/>
    <property type="match status" value="1"/>
</dbReference>
<reference evidence="3 4" key="1">
    <citation type="journal article" date="2011" name="Science">
        <title>The Selaginella genome identifies genetic changes associated with the evolution of vascular plants.</title>
        <authorList>
            <person name="Banks J.A."/>
            <person name="Nishiyama T."/>
            <person name="Hasebe M."/>
            <person name="Bowman J.L."/>
            <person name="Gribskov M."/>
            <person name="dePamphilis C."/>
            <person name="Albert V.A."/>
            <person name="Aono N."/>
            <person name="Aoyama T."/>
            <person name="Ambrose B.A."/>
            <person name="Ashton N.W."/>
            <person name="Axtell M.J."/>
            <person name="Barker E."/>
            <person name="Barker M.S."/>
            <person name="Bennetzen J.L."/>
            <person name="Bonawitz N.D."/>
            <person name="Chapple C."/>
            <person name="Cheng C."/>
            <person name="Correa L.G."/>
            <person name="Dacre M."/>
            <person name="DeBarry J."/>
            <person name="Dreyer I."/>
            <person name="Elias M."/>
            <person name="Engstrom E.M."/>
            <person name="Estelle M."/>
            <person name="Feng L."/>
            <person name="Finet C."/>
            <person name="Floyd S.K."/>
            <person name="Frommer W.B."/>
            <person name="Fujita T."/>
            <person name="Gramzow L."/>
            <person name="Gutensohn M."/>
            <person name="Harholt J."/>
            <person name="Hattori M."/>
            <person name="Heyl A."/>
            <person name="Hirai T."/>
            <person name="Hiwatashi Y."/>
            <person name="Ishikawa M."/>
            <person name="Iwata M."/>
            <person name="Karol K.G."/>
            <person name="Koehler B."/>
            <person name="Kolukisaoglu U."/>
            <person name="Kubo M."/>
            <person name="Kurata T."/>
            <person name="Lalonde S."/>
            <person name="Li K."/>
            <person name="Li Y."/>
            <person name="Litt A."/>
            <person name="Lyons E."/>
            <person name="Manning G."/>
            <person name="Maruyama T."/>
            <person name="Michael T.P."/>
            <person name="Mikami K."/>
            <person name="Miyazaki S."/>
            <person name="Morinaga S."/>
            <person name="Murata T."/>
            <person name="Mueller-Roeber B."/>
            <person name="Nelson D.R."/>
            <person name="Obara M."/>
            <person name="Oguri Y."/>
            <person name="Olmstead R.G."/>
            <person name="Onodera N."/>
            <person name="Petersen B.L."/>
            <person name="Pils B."/>
            <person name="Prigge M."/>
            <person name="Rensing S.A."/>
            <person name="Riano-Pachon D.M."/>
            <person name="Roberts A.W."/>
            <person name="Sato Y."/>
            <person name="Scheller H.V."/>
            <person name="Schulz B."/>
            <person name="Schulz C."/>
            <person name="Shakirov E.V."/>
            <person name="Shibagaki N."/>
            <person name="Shinohara N."/>
            <person name="Shippen D.E."/>
            <person name="Soerensen I."/>
            <person name="Sotooka R."/>
            <person name="Sugimoto N."/>
            <person name="Sugita M."/>
            <person name="Sumikawa N."/>
            <person name="Tanurdzic M."/>
            <person name="Theissen G."/>
            <person name="Ulvskov P."/>
            <person name="Wakazuki S."/>
            <person name="Weng J.K."/>
            <person name="Willats W.W."/>
            <person name="Wipf D."/>
            <person name="Wolf P.G."/>
            <person name="Yang L."/>
            <person name="Zimmer A.D."/>
            <person name="Zhu Q."/>
            <person name="Mitros T."/>
            <person name="Hellsten U."/>
            <person name="Loque D."/>
            <person name="Otillar R."/>
            <person name="Salamov A."/>
            <person name="Schmutz J."/>
            <person name="Shapiro H."/>
            <person name="Lindquist E."/>
            <person name="Lucas S."/>
            <person name="Rokhsar D."/>
            <person name="Grigoriev I.V."/>
        </authorList>
    </citation>
    <scope>NUCLEOTIDE SEQUENCE [LARGE SCALE GENOMIC DNA]</scope>
</reference>
<dbReference type="InParanoid" id="D8T541"/>
<dbReference type="Gramene" id="EFJ08192">
    <property type="protein sequence ID" value="EFJ08192"/>
    <property type="gene ID" value="SELMODRAFT_185510"/>
</dbReference>
<keyword evidence="4" id="KW-1185">Reference proteome</keyword>
<dbReference type="OrthoDB" id="408743at2759"/>
<evidence type="ECO:0000259" key="2">
    <source>
        <dbReference type="Pfam" id="PF02668"/>
    </source>
</evidence>
<dbReference type="STRING" id="88036.D8T541"/>
<dbReference type="GO" id="GO:0016491">
    <property type="term" value="F:oxidoreductase activity"/>
    <property type="evidence" value="ECO:0007669"/>
    <property type="project" value="UniProtKB-KW"/>
</dbReference>
<feature type="domain" description="TauD/TfdA-like" evidence="2">
    <location>
        <begin position="20"/>
        <end position="278"/>
    </location>
</feature>
<evidence type="ECO:0000256" key="1">
    <source>
        <dbReference type="ARBA" id="ARBA00023002"/>
    </source>
</evidence>
<dbReference type="Proteomes" id="UP000001514">
    <property type="component" value="Unassembled WGS sequence"/>
</dbReference>